<evidence type="ECO:0000313" key="3">
    <source>
        <dbReference type="Proteomes" id="UP000284605"/>
    </source>
</evidence>
<evidence type="ECO:0000313" key="2">
    <source>
        <dbReference type="EMBL" id="RJF88953.1"/>
    </source>
</evidence>
<comment type="caution">
    <text evidence="2">The sequence shown here is derived from an EMBL/GenBank/DDBJ whole genome shotgun (WGS) entry which is preliminary data.</text>
</comment>
<accession>A0A418WG02</accession>
<protein>
    <recommendedName>
        <fullName evidence="4">DUF3108 domain-containing protein</fullName>
    </recommendedName>
</protein>
<dbReference type="OrthoDB" id="7290480at2"/>
<feature type="signal peptide" evidence="1">
    <location>
        <begin position="1"/>
        <end position="19"/>
    </location>
</feature>
<feature type="chain" id="PRO_5019464298" description="DUF3108 domain-containing protein" evidence="1">
    <location>
        <begin position="20"/>
        <end position="302"/>
    </location>
</feature>
<name>A0A418WG02_9PROT</name>
<dbReference type="EMBL" id="QYUK01000011">
    <property type="protein sequence ID" value="RJF88953.1"/>
    <property type="molecule type" value="Genomic_DNA"/>
</dbReference>
<organism evidence="2 3">
    <name type="scientific">Oleomonas cavernae</name>
    <dbReference type="NCBI Taxonomy" id="2320859"/>
    <lineage>
        <taxon>Bacteria</taxon>
        <taxon>Pseudomonadati</taxon>
        <taxon>Pseudomonadota</taxon>
        <taxon>Alphaproteobacteria</taxon>
        <taxon>Acetobacterales</taxon>
        <taxon>Acetobacteraceae</taxon>
        <taxon>Oleomonas</taxon>
    </lineage>
</organism>
<keyword evidence="3" id="KW-1185">Reference proteome</keyword>
<evidence type="ECO:0000256" key="1">
    <source>
        <dbReference type="SAM" id="SignalP"/>
    </source>
</evidence>
<sequence length="302" mass="32786">MRLAALGLLIAAGAAPAWAQDANRLDGQTAVTIVPAVGETGPRMQTVSRDYHRAYYYGGADDQRYLLVEVETTQLHDLYSSESSYPPTAQRVLSIRDAAAAGLGPVKAQWTVEADAITVPEFAQEPVIAENYGCCDSFRTLRSLDLLTGKMLSVRSDNVPVPVLRLFGRDTVAWTVEVLTVGAQLDVDILGEDNKTVAQMILLGDGRPVQRLRLESVATGRTVDDMPALEHVMGWALKAGGEAKPVVEVPGNKAADPLLVWIIADYPMEKPSRLEIPLVSGRLDTTRAKLPRGFKLLEQPLD</sequence>
<keyword evidence="1" id="KW-0732">Signal</keyword>
<dbReference type="RefSeq" id="WP_119779994.1">
    <property type="nucleotide sequence ID" value="NZ_QYUK01000011.1"/>
</dbReference>
<evidence type="ECO:0008006" key="4">
    <source>
        <dbReference type="Google" id="ProtNLM"/>
    </source>
</evidence>
<dbReference type="AlphaFoldDB" id="A0A418WG02"/>
<proteinExistence type="predicted"/>
<dbReference type="Proteomes" id="UP000284605">
    <property type="component" value="Unassembled WGS sequence"/>
</dbReference>
<reference evidence="2 3" key="1">
    <citation type="submission" date="2018-09" db="EMBL/GenBank/DDBJ databases">
        <authorList>
            <person name="Zhu H."/>
        </authorList>
    </citation>
    <scope>NUCLEOTIDE SEQUENCE [LARGE SCALE GENOMIC DNA]</scope>
    <source>
        <strain evidence="2 3">K1W22B-8</strain>
    </source>
</reference>
<gene>
    <name evidence="2" type="ORF">D3874_19860</name>
</gene>